<accession>D9S271</accession>
<dbReference type="InterPro" id="IPR045886">
    <property type="entry name" value="ThiF/MoeB/HesA"/>
</dbReference>
<dbReference type="RefSeq" id="WP_013275544.1">
    <property type="nucleotide sequence ID" value="NC_014377.1"/>
</dbReference>
<evidence type="ECO:0000256" key="3">
    <source>
        <dbReference type="ARBA" id="ARBA00022840"/>
    </source>
</evidence>
<dbReference type="HOGENOM" id="CLU_585153_0_0_9"/>
<gene>
    <name evidence="5" type="ordered locus">Toce_0732</name>
</gene>
<dbReference type="FunFam" id="3.40.50.720:FF:000033">
    <property type="entry name" value="Adenylyltransferase and sulfurtransferase MOCS3"/>
    <property type="match status" value="1"/>
</dbReference>
<dbReference type="SUPFAM" id="SSF69572">
    <property type="entry name" value="Activating enzymes of the ubiquitin-like proteins"/>
    <property type="match status" value="2"/>
</dbReference>
<dbReference type="EMBL" id="CP002131">
    <property type="protein sequence ID" value="ADL07498.1"/>
    <property type="molecule type" value="Genomic_DNA"/>
</dbReference>
<keyword evidence="1" id="KW-0808">Transferase</keyword>
<dbReference type="PANTHER" id="PTHR10953:SF102">
    <property type="entry name" value="ADENYLYLTRANSFERASE AND SULFURTRANSFERASE MOCS3"/>
    <property type="match status" value="1"/>
</dbReference>
<evidence type="ECO:0000256" key="1">
    <source>
        <dbReference type="ARBA" id="ARBA00022679"/>
    </source>
</evidence>
<evidence type="ECO:0000256" key="2">
    <source>
        <dbReference type="ARBA" id="ARBA00022741"/>
    </source>
</evidence>
<dbReference type="InterPro" id="IPR035985">
    <property type="entry name" value="Ubiquitin-activating_enz"/>
</dbReference>
<keyword evidence="6" id="KW-1185">Reference proteome</keyword>
<name>D9S271_THEOJ</name>
<evidence type="ECO:0000313" key="5">
    <source>
        <dbReference type="EMBL" id="ADL07498.1"/>
    </source>
</evidence>
<dbReference type="eggNOG" id="COG0476">
    <property type="taxonomic scope" value="Bacteria"/>
</dbReference>
<organism evidence="5 6">
    <name type="scientific">Thermosediminibacter oceani (strain ATCC BAA-1034 / DSM 16646 / JW/IW-1228P)</name>
    <dbReference type="NCBI Taxonomy" id="555079"/>
    <lineage>
        <taxon>Bacteria</taxon>
        <taxon>Bacillati</taxon>
        <taxon>Bacillota</taxon>
        <taxon>Clostridia</taxon>
        <taxon>Thermosediminibacterales</taxon>
        <taxon>Thermosediminibacteraceae</taxon>
        <taxon>Thermosediminibacter</taxon>
    </lineage>
</organism>
<dbReference type="GO" id="GO:0005829">
    <property type="term" value="C:cytosol"/>
    <property type="evidence" value="ECO:0007669"/>
    <property type="project" value="TreeGrafter"/>
</dbReference>
<sequence>MILPKEQLYRYLRHIIMPEISGPGQKKLIESTGLVISSSLDCALPLLYYLTAAGIGRIYVAAEKFNQEFLYLKENLEDLNPDLKIEFLEDATALPTGEKLDFAVFINNFKAAKYLKEIPAILAATRPWKGYMRTVKRADLLDDTLPETIDGDYSERGSAGAAFSRCLAGTLCAIEAVKLCLNMGRLLESPLYFDLDDMEFKTGVSWNEFIKADIPEHPLEKEKLSRSKVLIVGTGGLGSLAALALTLAGVGTIGLVDIDTVEISNLNRQILHTTSRIGMPKVESAEIFLKKINPEVNVVKYHTRFDRENALEIIKDYDVIIDGVDNLPTRYLLNDACVLAGKPLAEAGVLRFEGLGMTVVPGEGPCYRCVFPKMPPPGSTPSCSETGVLGPVPGVMGSIEAAEAAKILTGRGKLLSGRLLIFDAMELDFKLPDLKKDPGCPVCGQSPSIRGLSGEYDFVCERKENNL</sequence>
<protein>
    <submittedName>
        <fullName evidence="5">UBA/THIF-type NAD/FAD binding protein</fullName>
    </submittedName>
</protein>
<evidence type="ECO:0000313" key="6">
    <source>
        <dbReference type="Proteomes" id="UP000000272"/>
    </source>
</evidence>
<keyword evidence="3" id="KW-0067">ATP-binding</keyword>
<dbReference type="KEGG" id="toc:Toce_0732"/>
<dbReference type="Gene3D" id="3.40.50.720">
    <property type="entry name" value="NAD(P)-binding Rossmann-like Domain"/>
    <property type="match status" value="2"/>
</dbReference>
<proteinExistence type="predicted"/>
<reference evidence="5 6" key="1">
    <citation type="journal article" date="2010" name="Stand. Genomic Sci.">
        <title>Complete genome sequence of Thermosediminibacter oceani type strain (JW/IW-1228P).</title>
        <authorList>
            <person name="Pitluck S."/>
            <person name="Yasawong M."/>
            <person name="Munk C."/>
            <person name="Nolan M."/>
            <person name="Lapidus A."/>
            <person name="Lucas S."/>
            <person name="Glavina Del Rio T."/>
            <person name="Tice H."/>
            <person name="Cheng J.F."/>
            <person name="Bruce D."/>
            <person name="Detter C."/>
            <person name="Tapia R."/>
            <person name="Han C."/>
            <person name="Goodwin L."/>
            <person name="Liolios K."/>
            <person name="Ivanova N."/>
            <person name="Mavromatis K."/>
            <person name="Mikhailova N."/>
            <person name="Pati A."/>
            <person name="Chen A."/>
            <person name="Palaniappan K."/>
            <person name="Land M."/>
            <person name="Hauser L."/>
            <person name="Chang Y.J."/>
            <person name="Jeffries C.D."/>
            <person name="Rohde M."/>
            <person name="Spring S."/>
            <person name="Sikorski J."/>
            <person name="Goker M."/>
            <person name="Woyke T."/>
            <person name="Bristow J."/>
            <person name="Eisen J.A."/>
            <person name="Markowitz V."/>
            <person name="Hugenholtz P."/>
            <person name="Kyrpides N.C."/>
            <person name="Klenk H.P."/>
        </authorList>
    </citation>
    <scope>NUCLEOTIDE SEQUENCE [LARGE SCALE GENOMIC DNA]</scope>
    <source>
        <strain evidence="6">ATCC BAA-1034 / DSM 16646 / JW/IW-1228P</strain>
    </source>
</reference>
<evidence type="ECO:0000259" key="4">
    <source>
        <dbReference type="Pfam" id="PF00899"/>
    </source>
</evidence>
<dbReference type="GO" id="GO:0016779">
    <property type="term" value="F:nucleotidyltransferase activity"/>
    <property type="evidence" value="ECO:0007669"/>
    <property type="project" value="TreeGrafter"/>
</dbReference>
<dbReference type="AlphaFoldDB" id="D9S271"/>
<dbReference type="Pfam" id="PF00899">
    <property type="entry name" value="ThiF"/>
    <property type="match status" value="1"/>
</dbReference>
<dbReference type="STRING" id="555079.Toce_0732"/>
<dbReference type="OrthoDB" id="9804286at2"/>
<dbReference type="GO" id="GO:0008146">
    <property type="term" value="F:sulfotransferase activity"/>
    <property type="evidence" value="ECO:0007669"/>
    <property type="project" value="TreeGrafter"/>
</dbReference>
<dbReference type="PANTHER" id="PTHR10953">
    <property type="entry name" value="UBIQUITIN-ACTIVATING ENZYME E1"/>
    <property type="match status" value="1"/>
</dbReference>
<dbReference type="GO" id="GO:0008641">
    <property type="term" value="F:ubiquitin-like modifier activating enzyme activity"/>
    <property type="evidence" value="ECO:0007669"/>
    <property type="project" value="InterPro"/>
</dbReference>
<feature type="domain" description="THIF-type NAD/FAD binding fold" evidence="4">
    <location>
        <begin position="221"/>
        <end position="442"/>
    </location>
</feature>
<dbReference type="GO" id="GO:0005524">
    <property type="term" value="F:ATP binding"/>
    <property type="evidence" value="ECO:0007669"/>
    <property type="project" value="UniProtKB-KW"/>
</dbReference>
<dbReference type="InterPro" id="IPR000594">
    <property type="entry name" value="ThiF_NAD_FAD-bd"/>
</dbReference>
<dbReference type="GO" id="GO:0004792">
    <property type="term" value="F:thiosulfate-cyanide sulfurtransferase activity"/>
    <property type="evidence" value="ECO:0007669"/>
    <property type="project" value="TreeGrafter"/>
</dbReference>
<dbReference type="Proteomes" id="UP000000272">
    <property type="component" value="Chromosome"/>
</dbReference>
<keyword evidence="2" id="KW-0547">Nucleotide-binding</keyword>
<dbReference type="CDD" id="cd00757">
    <property type="entry name" value="ThiF_MoeB_HesA_family"/>
    <property type="match status" value="1"/>
</dbReference>